<gene>
    <name evidence="8" type="primary">vapC</name>
    <name evidence="10" type="ORF">ABS361_22695</name>
</gene>
<evidence type="ECO:0000313" key="10">
    <source>
        <dbReference type="EMBL" id="XBY47021.1"/>
    </source>
</evidence>
<dbReference type="InterPro" id="IPR029060">
    <property type="entry name" value="PIN-like_dom_sf"/>
</dbReference>
<dbReference type="EC" id="3.1.-.-" evidence="8"/>
<keyword evidence="8" id="KW-0800">Toxin</keyword>
<evidence type="ECO:0000256" key="5">
    <source>
        <dbReference type="ARBA" id="ARBA00022801"/>
    </source>
</evidence>
<dbReference type="HAMAP" id="MF_00265">
    <property type="entry name" value="VapC_Nob1"/>
    <property type="match status" value="1"/>
</dbReference>
<reference evidence="10" key="1">
    <citation type="submission" date="2024-06" db="EMBL/GenBank/DDBJ databases">
        <title>Methylostella associata gen. nov., sp. nov., a novel Ancalomicrobiaceae-affiliated facultatively methylotrophic bacteria that feed on methanotrophs of the genus Methylococcus.</title>
        <authorList>
            <person name="Saltykova V."/>
            <person name="Danilova O.V."/>
            <person name="Oshkin I.Y."/>
            <person name="Belova S.E."/>
            <person name="Pimenov N.V."/>
            <person name="Dedysh S.N."/>
        </authorList>
    </citation>
    <scope>NUCLEOTIDE SEQUENCE</scope>
    <source>
        <strain evidence="10">S20</strain>
        <plasmid evidence="10">p_s20</plasmid>
    </source>
</reference>
<dbReference type="PANTHER" id="PTHR33653:SF1">
    <property type="entry name" value="RIBONUCLEASE VAPC2"/>
    <property type="match status" value="1"/>
</dbReference>
<dbReference type="CDD" id="cd18746">
    <property type="entry name" value="PIN_VapC4-5_FitB-like"/>
    <property type="match status" value="1"/>
</dbReference>
<dbReference type="RefSeq" id="WP_407052106.1">
    <property type="nucleotide sequence ID" value="NZ_CP158569.1"/>
</dbReference>
<keyword evidence="2 8" id="KW-1277">Toxin-antitoxin system</keyword>
<evidence type="ECO:0000256" key="2">
    <source>
        <dbReference type="ARBA" id="ARBA00022649"/>
    </source>
</evidence>
<evidence type="ECO:0000256" key="7">
    <source>
        <dbReference type="ARBA" id="ARBA00038093"/>
    </source>
</evidence>
<keyword evidence="3 8" id="KW-0540">Nuclease</keyword>
<keyword evidence="6 8" id="KW-0460">Magnesium</keyword>
<dbReference type="KEGG" id="mflg:ABS361_22695"/>
<evidence type="ECO:0000259" key="9">
    <source>
        <dbReference type="Pfam" id="PF01850"/>
    </source>
</evidence>
<evidence type="ECO:0000256" key="8">
    <source>
        <dbReference type="HAMAP-Rule" id="MF_00265"/>
    </source>
</evidence>
<dbReference type="AlphaFoldDB" id="A0AAU7XG95"/>
<feature type="domain" description="PIN" evidence="9">
    <location>
        <begin position="5"/>
        <end position="126"/>
    </location>
</feature>
<evidence type="ECO:0000256" key="3">
    <source>
        <dbReference type="ARBA" id="ARBA00022722"/>
    </source>
</evidence>
<proteinExistence type="inferred from homology"/>
<feature type="binding site" evidence="8">
    <location>
        <position position="106"/>
    </location>
    <ligand>
        <name>Mg(2+)</name>
        <dbReference type="ChEBI" id="CHEBI:18420"/>
    </ligand>
</feature>
<comment type="function">
    <text evidence="8">Toxic component of a toxin-antitoxin (TA) system. An RNase.</text>
</comment>
<evidence type="ECO:0000256" key="6">
    <source>
        <dbReference type="ARBA" id="ARBA00022842"/>
    </source>
</evidence>
<dbReference type="GO" id="GO:0090729">
    <property type="term" value="F:toxin activity"/>
    <property type="evidence" value="ECO:0007669"/>
    <property type="project" value="UniProtKB-KW"/>
</dbReference>
<keyword evidence="4 8" id="KW-0479">Metal-binding</keyword>
<feature type="binding site" evidence="8">
    <location>
        <position position="7"/>
    </location>
    <ligand>
        <name>Mg(2+)</name>
        <dbReference type="ChEBI" id="CHEBI:18420"/>
    </ligand>
</feature>
<comment type="similarity">
    <text evidence="7 8">Belongs to the PINc/VapC protein family.</text>
</comment>
<dbReference type="InterPro" id="IPR002716">
    <property type="entry name" value="PIN_dom"/>
</dbReference>
<organism evidence="10">
    <name type="scientific">Methyloraptor flagellatus</name>
    <dbReference type="NCBI Taxonomy" id="3162530"/>
    <lineage>
        <taxon>Bacteria</taxon>
        <taxon>Pseudomonadati</taxon>
        <taxon>Pseudomonadota</taxon>
        <taxon>Alphaproteobacteria</taxon>
        <taxon>Hyphomicrobiales</taxon>
        <taxon>Ancalomicrobiaceae</taxon>
        <taxon>Methyloraptor</taxon>
    </lineage>
</organism>
<dbReference type="Pfam" id="PF01850">
    <property type="entry name" value="PIN"/>
    <property type="match status" value="1"/>
</dbReference>
<dbReference type="EMBL" id="CP158569">
    <property type="protein sequence ID" value="XBY47021.1"/>
    <property type="molecule type" value="Genomic_DNA"/>
</dbReference>
<comment type="cofactor">
    <cofactor evidence="1 8">
        <name>Mg(2+)</name>
        <dbReference type="ChEBI" id="CHEBI:18420"/>
    </cofactor>
</comment>
<dbReference type="GO" id="GO:0004540">
    <property type="term" value="F:RNA nuclease activity"/>
    <property type="evidence" value="ECO:0007669"/>
    <property type="project" value="InterPro"/>
</dbReference>
<keyword evidence="10" id="KW-0614">Plasmid</keyword>
<evidence type="ECO:0000256" key="1">
    <source>
        <dbReference type="ARBA" id="ARBA00001946"/>
    </source>
</evidence>
<accession>A0AAU7XG95</accession>
<dbReference type="PANTHER" id="PTHR33653">
    <property type="entry name" value="RIBONUCLEASE VAPC2"/>
    <property type="match status" value="1"/>
</dbReference>
<dbReference type="InterPro" id="IPR022907">
    <property type="entry name" value="VapC_family"/>
</dbReference>
<dbReference type="GO" id="GO:0016787">
    <property type="term" value="F:hydrolase activity"/>
    <property type="evidence" value="ECO:0007669"/>
    <property type="project" value="UniProtKB-KW"/>
</dbReference>
<dbReference type="GO" id="GO:0000287">
    <property type="term" value="F:magnesium ion binding"/>
    <property type="evidence" value="ECO:0007669"/>
    <property type="project" value="UniProtKB-UniRule"/>
</dbReference>
<sequence>MRGWLLDTNVISELRKSRPDANVRAFVSAQPGDDLYLSEVTLAEIRFGIEQLEDAARRADLHHWLERTVRAHFVGRILAVGEDVFLRWKMLHVAGQKRGHTFSQPDLFIAALAAVEDLAVVSRDTSEFVAAGVPVFDPWTLTLHARGKAVTAPVDLTVDGIAALVGARRRR</sequence>
<dbReference type="Gene3D" id="3.40.50.1010">
    <property type="entry name" value="5'-nuclease"/>
    <property type="match status" value="1"/>
</dbReference>
<protein>
    <recommendedName>
        <fullName evidence="8">Ribonuclease VapC</fullName>
        <shortName evidence="8">RNase VapC</shortName>
        <ecNumber evidence="8">3.1.-.-</ecNumber>
    </recommendedName>
    <alternativeName>
        <fullName evidence="8">Toxin VapC</fullName>
    </alternativeName>
</protein>
<evidence type="ECO:0000256" key="4">
    <source>
        <dbReference type="ARBA" id="ARBA00022723"/>
    </source>
</evidence>
<dbReference type="InterPro" id="IPR050556">
    <property type="entry name" value="Type_II_TA_system_RNase"/>
</dbReference>
<name>A0AAU7XG95_9HYPH</name>
<geneLocation type="plasmid" evidence="10">
    <name>p_s20</name>
</geneLocation>
<keyword evidence="5 8" id="KW-0378">Hydrolase</keyword>
<dbReference type="SUPFAM" id="SSF88723">
    <property type="entry name" value="PIN domain-like"/>
    <property type="match status" value="1"/>
</dbReference>